<comment type="caution">
    <text evidence="3">The sequence shown here is derived from an EMBL/GenBank/DDBJ whole genome shotgun (WGS) entry which is preliminary data.</text>
</comment>
<feature type="compositionally biased region" description="Basic and acidic residues" evidence="2">
    <location>
        <begin position="1837"/>
        <end position="1854"/>
    </location>
</feature>
<feature type="compositionally biased region" description="Basic residues" evidence="2">
    <location>
        <begin position="1690"/>
        <end position="1707"/>
    </location>
</feature>
<feature type="compositionally biased region" description="Basic and acidic residues" evidence="2">
    <location>
        <begin position="2620"/>
        <end position="2630"/>
    </location>
</feature>
<feature type="region of interest" description="Disordered" evidence="2">
    <location>
        <begin position="589"/>
        <end position="880"/>
    </location>
</feature>
<feature type="compositionally biased region" description="Acidic residues" evidence="2">
    <location>
        <begin position="3021"/>
        <end position="3030"/>
    </location>
</feature>
<feature type="compositionally biased region" description="Basic residues" evidence="2">
    <location>
        <begin position="3053"/>
        <end position="3064"/>
    </location>
</feature>
<feature type="region of interest" description="Disordered" evidence="2">
    <location>
        <begin position="2366"/>
        <end position="2408"/>
    </location>
</feature>
<feature type="compositionally biased region" description="Basic and acidic residues" evidence="2">
    <location>
        <begin position="1728"/>
        <end position="1739"/>
    </location>
</feature>
<feature type="region of interest" description="Disordered" evidence="2">
    <location>
        <begin position="1690"/>
        <end position="1751"/>
    </location>
</feature>
<feature type="compositionally biased region" description="Basic and acidic residues" evidence="2">
    <location>
        <begin position="1817"/>
        <end position="1829"/>
    </location>
</feature>
<feature type="compositionally biased region" description="Acidic residues" evidence="2">
    <location>
        <begin position="1255"/>
        <end position="1270"/>
    </location>
</feature>
<protein>
    <submittedName>
        <fullName evidence="3">Uncharacterized protein</fullName>
    </submittedName>
</protein>
<feature type="region of interest" description="Disordered" evidence="2">
    <location>
        <begin position="2795"/>
        <end position="2814"/>
    </location>
</feature>
<feature type="compositionally biased region" description="Basic and acidic residues" evidence="2">
    <location>
        <begin position="2855"/>
        <end position="2885"/>
    </location>
</feature>
<feature type="compositionally biased region" description="Basic and acidic residues" evidence="2">
    <location>
        <begin position="1154"/>
        <end position="1175"/>
    </location>
</feature>
<dbReference type="EMBL" id="JAWDJR010000005">
    <property type="protein sequence ID" value="KAK9974370.1"/>
    <property type="molecule type" value="Genomic_DNA"/>
</dbReference>
<feature type="compositionally biased region" description="Basic and acidic residues" evidence="2">
    <location>
        <begin position="1581"/>
        <end position="1608"/>
    </location>
</feature>
<feature type="compositionally biased region" description="Basic and acidic residues" evidence="2">
    <location>
        <begin position="2473"/>
        <end position="2487"/>
    </location>
</feature>
<feature type="compositionally biased region" description="Acidic residues" evidence="2">
    <location>
        <begin position="1289"/>
        <end position="1299"/>
    </location>
</feature>
<evidence type="ECO:0000256" key="2">
    <source>
        <dbReference type="SAM" id="MobiDB-lite"/>
    </source>
</evidence>
<feature type="compositionally biased region" description="Basic residues" evidence="2">
    <location>
        <begin position="2192"/>
        <end position="2210"/>
    </location>
</feature>
<feature type="compositionally biased region" description="Basic and acidic residues" evidence="2">
    <location>
        <begin position="1207"/>
        <end position="1231"/>
    </location>
</feature>
<feature type="region of interest" description="Disordered" evidence="2">
    <location>
        <begin position="1105"/>
        <end position="1124"/>
    </location>
</feature>
<feature type="compositionally biased region" description="Basic and acidic residues" evidence="2">
    <location>
        <begin position="1708"/>
        <end position="1721"/>
    </location>
</feature>
<feature type="compositionally biased region" description="Acidic residues" evidence="2">
    <location>
        <begin position="1182"/>
        <end position="1206"/>
    </location>
</feature>
<feature type="compositionally biased region" description="Basic and acidic residues" evidence="2">
    <location>
        <begin position="629"/>
        <end position="641"/>
    </location>
</feature>
<feature type="compositionally biased region" description="Polar residues" evidence="2">
    <location>
        <begin position="1239"/>
        <end position="1254"/>
    </location>
</feature>
<proteinExistence type="predicted"/>
<evidence type="ECO:0000313" key="4">
    <source>
        <dbReference type="Proteomes" id="UP001479290"/>
    </source>
</evidence>
<feature type="compositionally biased region" description="Basic and acidic residues" evidence="2">
    <location>
        <begin position="1555"/>
        <end position="1565"/>
    </location>
</feature>
<feature type="compositionally biased region" description="Basic and acidic residues" evidence="2">
    <location>
        <begin position="2211"/>
        <end position="2226"/>
    </location>
</feature>
<feature type="compositionally biased region" description="Basic and acidic residues" evidence="2">
    <location>
        <begin position="3011"/>
        <end position="3020"/>
    </location>
</feature>
<feature type="compositionally biased region" description="Acidic residues" evidence="2">
    <location>
        <begin position="695"/>
        <end position="705"/>
    </location>
</feature>
<feature type="compositionally biased region" description="Low complexity" evidence="2">
    <location>
        <begin position="2228"/>
        <end position="2241"/>
    </location>
</feature>
<feature type="region of interest" description="Disordered" evidence="2">
    <location>
        <begin position="1346"/>
        <end position="1413"/>
    </location>
</feature>
<feature type="compositionally biased region" description="Acidic residues" evidence="2">
    <location>
        <begin position="1566"/>
        <end position="1579"/>
    </location>
</feature>
<feature type="region of interest" description="Disordered" evidence="2">
    <location>
        <begin position="1781"/>
        <end position="1925"/>
    </location>
</feature>
<feature type="compositionally biased region" description="Polar residues" evidence="2">
    <location>
        <begin position="747"/>
        <end position="757"/>
    </location>
</feature>
<feature type="compositionally biased region" description="Polar residues" evidence="2">
    <location>
        <begin position="1855"/>
        <end position="1864"/>
    </location>
</feature>
<feature type="region of interest" description="Disordered" evidence="2">
    <location>
        <begin position="2606"/>
        <end position="2650"/>
    </location>
</feature>
<feature type="compositionally biased region" description="Basic and acidic residues" evidence="2">
    <location>
        <begin position="2947"/>
        <end position="2963"/>
    </location>
</feature>
<dbReference type="InterPro" id="IPR029625">
    <property type="entry name" value="FAM169"/>
</dbReference>
<feature type="compositionally biased region" description="Basic and acidic residues" evidence="2">
    <location>
        <begin position="715"/>
        <end position="734"/>
    </location>
</feature>
<feature type="compositionally biased region" description="Basic and acidic residues" evidence="2">
    <location>
        <begin position="1781"/>
        <end position="1799"/>
    </location>
</feature>
<feature type="region of interest" description="Disordered" evidence="2">
    <location>
        <begin position="1508"/>
        <end position="1608"/>
    </location>
</feature>
<dbReference type="PANTHER" id="PTHR22442:SF3">
    <property type="entry name" value="SOLUBLE LAMIN-ASSOCIATED PROTEIN OF 75 KDA"/>
    <property type="match status" value="1"/>
</dbReference>
<name>A0AAW2APX6_CULAL</name>
<organism evidence="3 4">
    <name type="scientific">Culter alburnus</name>
    <name type="common">Topmouth culter</name>
    <dbReference type="NCBI Taxonomy" id="194366"/>
    <lineage>
        <taxon>Eukaryota</taxon>
        <taxon>Metazoa</taxon>
        <taxon>Chordata</taxon>
        <taxon>Craniata</taxon>
        <taxon>Vertebrata</taxon>
        <taxon>Euteleostomi</taxon>
        <taxon>Actinopterygii</taxon>
        <taxon>Neopterygii</taxon>
        <taxon>Teleostei</taxon>
        <taxon>Ostariophysi</taxon>
        <taxon>Cypriniformes</taxon>
        <taxon>Xenocyprididae</taxon>
        <taxon>Xenocypridinae</taxon>
        <taxon>Culter</taxon>
    </lineage>
</organism>
<feature type="region of interest" description="Disordered" evidence="2">
    <location>
        <begin position="2027"/>
        <end position="2114"/>
    </location>
</feature>
<feature type="compositionally biased region" description="Basic and acidic residues" evidence="2">
    <location>
        <begin position="2724"/>
        <end position="2739"/>
    </location>
</feature>
<accession>A0AAW2APX6</accession>
<feature type="compositionally biased region" description="Polar residues" evidence="2">
    <location>
        <begin position="2566"/>
        <end position="2575"/>
    </location>
</feature>
<feature type="compositionally biased region" description="Basic and acidic residues" evidence="2">
    <location>
        <begin position="602"/>
        <end position="611"/>
    </location>
</feature>
<gene>
    <name evidence="3" type="ORF">ABG768_022471</name>
</gene>
<feature type="compositionally biased region" description="Basic and acidic residues" evidence="2">
    <location>
        <begin position="802"/>
        <end position="829"/>
    </location>
</feature>
<feature type="compositionally biased region" description="Basic and acidic residues" evidence="2">
    <location>
        <begin position="2311"/>
        <end position="2339"/>
    </location>
</feature>
<feature type="region of interest" description="Disordered" evidence="2">
    <location>
        <begin position="2466"/>
        <end position="2591"/>
    </location>
</feature>
<feature type="compositionally biased region" description="Basic and acidic residues" evidence="2">
    <location>
        <begin position="849"/>
        <end position="871"/>
    </location>
</feature>
<reference evidence="3 4" key="1">
    <citation type="submission" date="2024-05" db="EMBL/GenBank/DDBJ databases">
        <title>A high-quality chromosomal-level genome assembly of Topmouth culter (Culter alburnus).</title>
        <authorList>
            <person name="Zhao H."/>
        </authorList>
    </citation>
    <scope>NUCLEOTIDE SEQUENCE [LARGE SCALE GENOMIC DNA]</scope>
    <source>
        <strain evidence="3">CATC2023</strain>
        <tissue evidence="3">Muscle</tissue>
    </source>
</reference>
<feature type="compositionally biased region" description="Basic and acidic residues" evidence="2">
    <location>
        <begin position="2063"/>
        <end position="2114"/>
    </location>
</feature>
<feature type="compositionally biased region" description="Basic and acidic residues" evidence="2">
    <location>
        <begin position="1895"/>
        <end position="1921"/>
    </location>
</feature>
<feature type="region of interest" description="Disordered" evidence="2">
    <location>
        <begin position="2842"/>
        <end position="3064"/>
    </location>
</feature>
<feature type="compositionally biased region" description="Acidic residues" evidence="2">
    <location>
        <begin position="2973"/>
        <end position="2984"/>
    </location>
</feature>
<feature type="compositionally biased region" description="Polar residues" evidence="2">
    <location>
        <begin position="2710"/>
        <end position="2723"/>
    </location>
</feature>
<feature type="compositionally biased region" description="Basic and acidic residues" evidence="2">
    <location>
        <begin position="2520"/>
        <end position="2547"/>
    </location>
</feature>
<feature type="compositionally biased region" description="Basic and acidic residues" evidence="2">
    <location>
        <begin position="661"/>
        <end position="676"/>
    </location>
</feature>
<sequence length="3064" mass="347675">MAFPVDILTNVDHESLELAAEEYMSQLPYRNHETAEFLSLSDSKQIAIGLCNVSFVPLYGMDSKKKLLALFSPDDFTTVVGLYLLGQWWGVEDVLKTAEPSRTGLIKVSTLGERIVLYVLNRIVLRHEKSSEDVSFLCHCEHESAKILWKDGEAIGFYSYKPKGSLCRNFLTQCYQLPVMDTVFVRKCHRGKGHGVKILEDFVDSFRKELIGLKFPLSEAMYKVCEKYFSIYPADKEILWEVEKIGSPFQRTLIAKSLQKLKLKEKDPVVSKLNFEEDDVTAPMEIEITKVQETTEYTAEIVEETITDITKEVDDIPVTRRGRGSDLKRRGIRENSEERLSKIIIRVEDIEAGVESPIEVATEEHLDDTFSVKESETLRSTTDTVTTTVTNISEFRSSQKEEEWEIEKDKVTATSEGTPVTHFTTAGEIKSQGGSEKECEMVNKEHTVVIQRATIGSIDQSQLQSVVDIEIVKMSTGTEEEKIENLEKNKEVEKDKTVCEAEKEEIKQMLDEPEEEKAVSGTVETYNNTEALEEVTDQSGTLANKAEESKVEEYNEKDKLTVETDFTMDAEITQVGETVDVVPEISEIDQEEAPQQSSVESAEVHKLKTTPEEDEETVEDSSMMTEAKLSPKEASDNHGEIDIAEQDEMKSVSTEEQAAEEIMRMEKQDGTLDTREAYNAAADGKITPEQSTGYEEQEGEPEPETTEVVLLSQVEKPEERTDTEQAKDDADKLITKQGKHAQKKGSTDTPSRSTSLRDQPVDPGVTVRCLRSTSKPIKITPVRRSTRSKAVIQQVESVEPQVEAKFRTDENSERDEVIAKEIGTEEGEKANTNVDETVVIETGSSEVLKATEIDDKEKTPQITEGTEKDIPPVEAEPDEDVTEKVKEIKTMENKEANLVRQRDSCVEMSSLAQEKNVQEEEAPVRTEISLRRRTIRVQSPLRRKSRRVQNQEAEPDVEHQERHAVVTKSKTESISTTEKRAEEMDQEVNKMENKEANLAELVPVEEDTEKIIPLVEGEPDEDATEKGFEEINKMEKKEIILAELEPVEEPDMIRNEDEKTSTEETVNVCLPIITTETSFESLDDMKTVETAAVDTEKSELLMGVEIDDQEKVAEPDEETGIEDGTPVIKIQKATVVHVDLNKLSQNTEEVESPEVLKHSQMEEHLELDKPDKSEQELCNMASEEEEQKEEIQTQEDTEMIPEEEKIEEEKSTAEELNKLDEQDMAFEEQKPTGDLATMHNPQSSLVESNKNENNQNEDEIVEAEPEEDVVEKDAGNKETNLAVTKDTVEEAPEMGEETNLEQQKNEPLIKNVNETAETEKPMEMDPVVNKEQTYVIEETTIQIEEKVSQVESTETNQSDNERITRRSLRLSAKSVTESTQKTRKSTRLHKAELEPVKEADTSKNKYEETSATTERTVNVCIPVITVETSLESPDEIPNTNVEKTSAVEPEMSELLMGVETADKNEAPQIVEEVTFVEAEPDEEVEKDDGTPIIELQKATVVLVDLNTNLSQNTEGEHDTPQVHSQTEEQLELDEPDKSEYQQCIQTSENEEQQEELQKEEDTEKTPEEEENKTEEENIVEEQNKLDKQDMTFEEQKPTEDFEGQNDVKETEIVEDYEAAIDVDVEEAVTSKEHPEATTMADKIIQEADIALKEKQTDSDVEISSLTQEAPEAVQKILEEEVPISTERSLRRRTIKVQSPPRRKSRRVQKQEAKVFEDKTREVPITGKGVDEMHKEGAEIDDKEETLQKSTLEATDEIIPLIEEKHDEEIIKKGFEETNKIENKETNFDMTKDTDEKAPEMVEEANLEQQENEPLVKNQKETDETEKPMEIDPVVNKEQTHIIEETTIQIEEKTSQVESTETNQSDNERITRRSLRLSAKSVTESTQKTRKSTRLHKAELEPVKAADMSENKYEETSEKTEETVNECIPVITVEPNLESIGEIANTNLEETTAFEPETSELRMGVETDDKNEAPQIVEEVSFVEAEPNEEVEKDDGTPIIQLQKATVVLVDLNTNLSQNTEGECDTLEVLTHSQTEEQLELDELDKSEYQQRIQTSENEEQQEELQKEEDTVKTPEEEKNKMEEENTVEEENKHDKQDMTFEEQKPTEDLEGQNDVKEIVEEYKAVVDEDVEEAVTSKEHPEATKMAENDQDIALKEKQMDSGVEISGLTQEAPEAVQEILEEEVPVSTERSLRRRTIKVQSPPRRKSRRVQKQEAEADVEHQERHTVVTKSKTESVSMTETTVEEMDQEVNRMENKEANSAEMEPVEEDTEKIIPLVEGEPDEDVIEKRFEEINRMENKETSLENDAAPEIGREDANLEQHENEPLVKNEKETAEAEKPMEVDKVPVVCKEQTCIIEETAIQEKVAQMESSETNENKSERITRRSVRISAQPVTSTQKTRKSTRLHTAELEPVKEADMSGNEETSSTTVETVNVCLPIITVEANVKSLDEDGNMVSMSREVETTLYEQEIDISNDKEKVDEALPDKSTDDEEDKTKSSIKTTENEILVETQKNVEGGLQDEEKAEPPQENAGQKHEENIQENKRTSSVEEDVSQQEPALSKEENVGETNPMNELKTTAVEEKVVVESSDQEAPFITRRSLRYRTVTVQSTPRRKSKHLHKQEVESEKVTKDNICGNENDSAIQETADDLNIPIEKENKALNAEESIAEFENSKTKEGEGVIQENIEGKAEETGTKDDAVEEGNEVLFEINESSSASPENTKQNKTQEENFERDVQVPKEQEDEVSSVQEEEKPLQERENEEAVQGSSFGLEETAVERRTLRKRLTVEIAAPRKSKRLRKQEHDEDREQVKEAVMEETETVEVTFTADNVELSSDVPAAVFEGSNLGGEIQQKNAEGTKSDGDCNIHEDTKTDAGESQEELKEKRVNKPQTDEDNEEVMEQNSKKLEETGEMEEVIEQHVETEKQKLESSTNEGFTLVLEVEETSDQEENKADEESRVTMEAPKDIFTSAEKSDEGEENISDEDEKGLAIEKHVLKSSSSTSSSRRRSMRLQMHEPKKNTEEDGSDSEESEVQQTAKQRHQRKRKAITDLTPARRSKRYVRGKNV</sequence>
<evidence type="ECO:0000256" key="1">
    <source>
        <dbReference type="SAM" id="Coils"/>
    </source>
</evidence>
<feature type="coiled-coil region" evidence="1">
    <location>
        <begin position="476"/>
        <end position="509"/>
    </location>
</feature>
<dbReference type="Proteomes" id="UP001479290">
    <property type="component" value="Unassembled WGS sequence"/>
</dbReference>
<keyword evidence="4" id="KW-1185">Reference proteome</keyword>
<feature type="compositionally biased region" description="Basic and acidic residues" evidence="2">
    <location>
        <begin position="2800"/>
        <end position="2813"/>
    </location>
</feature>
<feature type="region of interest" description="Disordered" evidence="2">
    <location>
        <begin position="1145"/>
        <end position="1310"/>
    </location>
</feature>
<feature type="compositionally biased region" description="Basic and acidic residues" evidence="2">
    <location>
        <begin position="1389"/>
        <end position="1408"/>
    </location>
</feature>
<feature type="region of interest" description="Disordered" evidence="2">
    <location>
        <begin position="939"/>
        <end position="993"/>
    </location>
</feature>
<feature type="region of interest" description="Disordered" evidence="2">
    <location>
        <begin position="2296"/>
        <end position="2339"/>
    </location>
</feature>
<feature type="compositionally biased region" description="Basic and acidic residues" evidence="2">
    <location>
        <begin position="2249"/>
        <end position="2259"/>
    </location>
</feature>
<feature type="compositionally biased region" description="Basic and acidic residues" evidence="2">
    <location>
        <begin position="2915"/>
        <end position="2926"/>
    </location>
</feature>
<feature type="region of interest" description="Disordered" evidence="2">
    <location>
        <begin position="2668"/>
        <end position="2770"/>
    </location>
</feature>
<feature type="compositionally biased region" description="Basic and acidic residues" evidence="2">
    <location>
        <begin position="2685"/>
        <end position="2697"/>
    </location>
</feature>
<evidence type="ECO:0000313" key="3">
    <source>
        <dbReference type="EMBL" id="KAK9974370.1"/>
    </source>
</evidence>
<feature type="compositionally biased region" description="Polar residues" evidence="2">
    <location>
        <begin position="1349"/>
        <end position="1358"/>
    </location>
</feature>
<feature type="compositionally biased region" description="Basic and acidic residues" evidence="2">
    <location>
        <begin position="977"/>
        <end position="993"/>
    </location>
</feature>
<dbReference type="PANTHER" id="PTHR22442">
    <property type="match status" value="1"/>
</dbReference>
<feature type="region of interest" description="Disordered" evidence="2">
    <location>
        <begin position="2184"/>
        <end position="2284"/>
    </location>
</feature>
<keyword evidence="1" id="KW-0175">Coiled coil</keyword>